<keyword evidence="1" id="KW-0472">Membrane</keyword>
<evidence type="ECO:0000313" key="2">
    <source>
        <dbReference type="EMBL" id="MBO2990999.1"/>
    </source>
</evidence>
<dbReference type="RefSeq" id="WP_208240690.1">
    <property type="nucleotide sequence ID" value="NZ_BAAAQU010000001.1"/>
</dbReference>
<sequence length="152" mass="17098">MSEGKTMPRWLRRVGIEVLGWLLVVLGLLALVLPGPGLITLAAGLIVLSWRYTWARRLLVPVKKRAILLARKGVETWPRIISSICGASILFVFGLLWGLRPPMPEWWPLDDAWWLPGGWNTSITLMASGVIALALIAYSYRQFRPKCVARHT</sequence>
<dbReference type="AlphaFoldDB" id="A0A939QNL3"/>
<dbReference type="EMBL" id="JAGFBF010000006">
    <property type="protein sequence ID" value="MBO2990999.1"/>
    <property type="molecule type" value="Genomic_DNA"/>
</dbReference>
<dbReference type="InterPro" id="IPR019099">
    <property type="entry name" value="Uncharacterised_PGPGW_TM"/>
</dbReference>
<gene>
    <name evidence="2" type="ORF">J4H85_13435</name>
</gene>
<comment type="caution">
    <text evidence="2">The sequence shown here is derived from an EMBL/GenBank/DDBJ whole genome shotgun (WGS) entry which is preliminary data.</text>
</comment>
<accession>A0A939QNL3</accession>
<evidence type="ECO:0000313" key="3">
    <source>
        <dbReference type="Proteomes" id="UP000668403"/>
    </source>
</evidence>
<proteinExistence type="predicted"/>
<keyword evidence="1" id="KW-0812">Transmembrane</keyword>
<feature type="transmembrane region" description="Helical" evidence="1">
    <location>
        <begin position="14"/>
        <end position="33"/>
    </location>
</feature>
<feature type="transmembrane region" description="Helical" evidence="1">
    <location>
        <begin position="39"/>
        <end position="59"/>
    </location>
</feature>
<evidence type="ECO:0008006" key="4">
    <source>
        <dbReference type="Google" id="ProtNLM"/>
    </source>
</evidence>
<evidence type="ECO:0000256" key="1">
    <source>
        <dbReference type="SAM" id="Phobius"/>
    </source>
</evidence>
<name>A0A939QNL3_9MICO</name>
<dbReference type="Pfam" id="PF09656">
    <property type="entry name" value="PGPGW"/>
    <property type="match status" value="1"/>
</dbReference>
<organism evidence="2 3">
    <name type="scientific">Leucobacter tardus</name>
    <dbReference type="NCBI Taxonomy" id="501483"/>
    <lineage>
        <taxon>Bacteria</taxon>
        <taxon>Bacillati</taxon>
        <taxon>Actinomycetota</taxon>
        <taxon>Actinomycetes</taxon>
        <taxon>Micrococcales</taxon>
        <taxon>Microbacteriaceae</taxon>
        <taxon>Leucobacter</taxon>
    </lineage>
</organism>
<reference evidence="2" key="1">
    <citation type="submission" date="2021-03" db="EMBL/GenBank/DDBJ databases">
        <title>Leucobacter chromiisoli sp. nov., isolated from chromium-containing soil of chemical plant.</title>
        <authorList>
            <person name="Xu Z."/>
        </authorList>
    </citation>
    <scope>NUCLEOTIDE SEQUENCE</scope>
    <source>
        <strain evidence="2">K 70/01</strain>
    </source>
</reference>
<protein>
    <recommendedName>
        <fullName evidence="4">Transmembrane protein (PGPGW)</fullName>
    </recommendedName>
</protein>
<feature type="transmembrane region" description="Helical" evidence="1">
    <location>
        <begin position="80"/>
        <end position="99"/>
    </location>
</feature>
<keyword evidence="3" id="KW-1185">Reference proteome</keyword>
<keyword evidence="1" id="KW-1133">Transmembrane helix</keyword>
<dbReference type="Proteomes" id="UP000668403">
    <property type="component" value="Unassembled WGS sequence"/>
</dbReference>
<feature type="transmembrane region" description="Helical" evidence="1">
    <location>
        <begin position="119"/>
        <end position="140"/>
    </location>
</feature>